<comment type="subunit">
    <text evidence="6">Part of the 50S ribosomal subunit. Contacts protein L20.</text>
</comment>
<evidence type="ECO:0000256" key="3">
    <source>
        <dbReference type="ARBA" id="ARBA00022884"/>
    </source>
</evidence>
<dbReference type="PROSITE" id="PS01169">
    <property type="entry name" value="RIBOSOMAL_L21"/>
    <property type="match status" value="1"/>
</dbReference>
<dbReference type="InterPro" id="IPR001787">
    <property type="entry name" value="Ribosomal_bL21"/>
</dbReference>
<organism evidence="8 9">
    <name type="scientific">Jiangella ureilytica</name>
    <dbReference type="NCBI Taxonomy" id="2530374"/>
    <lineage>
        <taxon>Bacteria</taxon>
        <taxon>Bacillati</taxon>
        <taxon>Actinomycetota</taxon>
        <taxon>Actinomycetes</taxon>
        <taxon>Jiangellales</taxon>
        <taxon>Jiangellaceae</taxon>
        <taxon>Jiangella</taxon>
    </lineage>
</organism>
<keyword evidence="9" id="KW-1185">Reference proteome</keyword>
<evidence type="ECO:0000256" key="7">
    <source>
        <dbReference type="RuleBase" id="RU000562"/>
    </source>
</evidence>
<dbReference type="PANTHER" id="PTHR21349:SF0">
    <property type="entry name" value="LARGE RIBOSOMAL SUBUNIT PROTEIN BL21M"/>
    <property type="match status" value="1"/>
</dbReference>
<name>A0A4R4RXQ7_9ACTN</name>
<accession>A0A4R4RXQ7</accession>
<proteinExistence type="inferred from homology"/>
<dbReference type="PANTHER" id="PTHR21349">
    <property type="entry name" value="50S RIBOSOMAL PROTEIN L21"/>
    <property type="match status" value="1"/>
</dbReference>
<sequence length="105" mass="11349">MYAIVRSGGNQRKVSVGDVIDVDRLDNAEVGATVTLPAVLLVDGETVTTDATKLAGVSVTAEIVGAAKGPKIHILRYKNKTGYRRRQGHRQKYTQVKVTGIETKK</sequence>
<dbReference type="InterPro" id="IPR018258">
    <property type="entry name" value="Ribosomal_bL21_CS"/>
</dbReference>
<comment type="function">
    <text evidence="6 7">This protein binds to 23S rRNA in the presence of protein L20.</text>
</comment>
<comment type="caution">
    <text evidence="8">The sequence shown here is derived from an EMBL/GenBank/DDBJ whole genome shotgun (WGS) entry which is preliminary data.</text>
</comment>
<dbReference type="SUPFAM" id="SSF141091">
    <property type="entry name" value="L21p-like"/>
    <property type="match status" value="1"/>
</dbReference>
<keyword evidence="5 6" id="KW-0687">Ribonucleoprotein</keyword>
<comment type="similarity">
    <text evidence="1 6 7">Belongs to the bacterial ribosomal protein bL21 family.</text>
</comment>
<dbReference type="InterPro" id="IPR036164">
    <property type="entry name" value="bL21-like_sf"/>
</dbReference>
<dbReference type="GO" id="GO:0019843">
    <property type="term" value="F:rRNA binding"/>
    <property type="evidence" value="ECO:0007669"/>
    <property type="project" value="UniProtKB-UniRule"/>
</dbReference>
<dbReference type="RefSeq" id="WP_131978398.1">
    <property type="nucleotide sequence ID" value="NZ_SMKL01000003.1"/>
</dbReference>
<keyword evidence="2 6" id="KW-0699">rRNA-binding</keyword>
<protein>
    <recommendedName>
        <fullName evidence="6">Large ribosomal subunit protein bL21</fullName>
    </recommendedName>
</protein>
<evidence type="ECO:0000256" key="6">
    <source>
        <dbReference type="HAMAP-Rule" id="MF_01363"/>
    </source>
</evidence>
<dbReference type="NCBIfam" id="TIGR00061">
    <property type="entry name" value="L21"/>
    <property type="match status" value="1"/>
</dbReference>
<evidence type="ECO:0000313" key="9">
    <source>
        <dbReference type="Proteomes" id="UP000295621"/>
    </source>
</evidence>
<dbReference type="AlphaFoldDB" id="A0A4R4RXQ7"/>
<dbReference type="GO" id="GO:0006412">
    <property type="term" value="P:translation"/>
    <property type="evidence" value="ECO:0007669"/>
    <property type="project" value="UniProtKB-UniRule"/>
</dbReference>
<dbReference type="InterPro" id="IPR028909">
    <property type="entry name" value="bL21-like"/>
</dbReference>
<dbReference type="GO" id="GO:0005737">
    <property type="term" value="C:cytoplasm"/>
    <property type="evidence" value="ECO:0007669"/>
    <property type="project" value="UniProtKB-ARBA"/>
</dbReference>
<gene>
    <name evidence="6 8" type="primary">rplU</name>
    <name evidence="8" type="ORF">E1212_02085</name>
</gene>
<dbReference type="GO" id="GO:1990904">
    <property type="term" value="C:ribonucleoprotein complex"/>
    <property type="evidence" value="ECO:0007669"/>
    <property type="project" value="UniProtKB-KW"/>
</dbReference>
<keyword evidence="3 6" id="KW-0694">RNA-binding</keyword>
<evidence type="ECO:0000256" key="4">
    <source>
        <dbReference type="ARBA" id="ARBA00022980"/>
    </source>
</evidence>
<keyword evidence="4 6" id="KW-0689">Ribosomal protein</keyword>
<dbReference type="OrthoDB" id="9813334at2"/>
<dbReference type="GO" id="GO:0003735">
    <property type="term" value="F:structural constituent of ribosome"/>
    <property type="evidence" value="ECO:0007669"/>
    <property type="project" value="InterPro"/>
</dbReference>
<dbReference type="EMBL" id="SMKL01000003">
    <property type="protein sequence ID" value="TDC54564.1"/>
    <property type="molecule type" value="Genomic_DNA"/>
</dbReference>
<reference evidence="8 9" key="1">
    <citation type="submission" date="2019-02" db="EMBL/GenBank/DDBJ databases">
        <title>Draft genome sequences of novel Actinobacteria.</title>
        <authorList>
            <person name="Sahin N."/>
            <person name="Ay H."/>
            <person name="Saygin H."/>
        </authorList>
    </citation>
    <scope>NUCLEOTIDE SEQUENCE [LARGE SCALE GENOMIC DNA]</scope>
    <source>
        <strain evidence="8 9">KC603</strain>
    </source>
</reference>
<dbReference type="Pfam" id="PF00829">
    <property type="entry name" value="Ribosomal_L21p"/>
    <property type="match status" value="1"/>
</dbReference>
<evidence type="ECO:0000256" key="2">
    <source>
        <dbReference type="ARBA" id="ARBA00022730"/>
    </source>
</evidence>
<dbReference type="GO" id="GO:0005840">
    <property type="term" value="C:ribosome"/>
    <property type="evidence" value="ECO:0007669"/>
    <property type="project" value="UniProtKB-KW"/>
</dbReference>
<dbReference type="Proteomes" id="UP000295621">
    <property type="component" value="Unassembled WGS sequence"/>
</dbReference>
<dbReference type="HAMAP" id="MF_01363">
    <property type="entry name" value="Ribosomal_bL21"/>
    <property type="match status" value="1"/>
</dbReference>
<evidence type="ECO:0000256" key="1">
    <source>
        <dbReference type="ARBA" id="ARBA00008563"/>
    </source>
</evidence>
<evidence type="ECO:0000256" key="5">
    <source>
        <dbReference type="ARBA" id="ARBA00023274"/>
    </source>
</evidence>
<evidence type="ECO:0000313" key="8">
    <source>
        <dbReference type="EMBL" id="TDC54564.1"/>
    </source>
</evidence>